<keyword evidence="3" id="KW-1185">Reference proteome</keyword>
<dbReference type="Gene3D" id="2.120.10.30">
    <property type="entry name" value="TolB, C-terminal domain"/>
    <property type="match status" value="1"/>
</dbReference>
<comment type="caution">
    <text evidence="2">The sequence shown here is derived from an EMBL/GenBank/DDBJ whole genome shotgun (WGS) entry which is preliminary data.</text>
</comment>
<dbReference type="GeneID" id="63855252"/>
<evidence type="ECO:0000313" key="3">
    <source>
        <dbReference type="Proteomes" id="UP000800039"/>
    </source>
</evidence>
<feature type="chain" id="PRO_5040283936" description="SMP-30/Gluconolactonase/LRE-like region domain-containing protein" evidence="1">
    <location>
        <begin position="23"/>
        <end position="338"/>
    </location>
</feature>
<organism evidence="2 3">
    <name type="scientific">Cucurbitaria berberidis CBS 394.84</name>
    <dbReference type="NCBI Taxonomy" id="1168544"/>
    <lineage>
        <taxon>Eukaryota</taxon>
        <taxon>Fungi</taxon>
        <taxon>Dikarya</taxon>
        <taxon>Ascomycota</taxon>
        <taxon>Pezizomycotina</taxon>
        <taxon>Dothideomycetes</taxon>
        <taxon>Pleosporomycetidae</taxon>
        <taxon>Pleosporales</taxon>
        <taxon>Pleosporineae</taxon>
        <taxon>Cucurbitariaceae</taxon>
        <taxon>Cucurbitaria</taxon>
    </lineage>
</organism>
<keyword evidence="1" id="KW-0732">Signal</keyword>
<accession>A0A9P4GFT3</accession>
<proteinExistence type="predicted"/>
<sequence>MIFGHLLKTLLPIIFAARAASSLPTWPQKTNTSLINPVIIHQFEPVAWLENLYVRPNGQLLINSQSAPELYLIDPTHPEKKVLIHEFPNTNPGLSGLGGIIETSPDTYAIVLGDLNHTTVSGFKGTFSVWTINLENYPYEAPAVKKVASHPDWTFLNGLTRLEDPTVILGCDSFDGTVYRIDTITGDVSVTIRPDNTTIPPNGQQFFIGIDGIRVFKPRHSKTTFLYYNNYVGQGYYRVPIDAYTGNSIGPVEVLATNLGLGLDDLEIDAYGASWISAAHANRIVRVGPENAVNTVAESPDVRFITAVRQGRTCYDNSRFYFATGQGKVGYIDGSAWL</sequence>
<dbReference type="EMBL" id="ML976617">
    <property type="protein sequence ID" value="KAF1844466.1"/>
    <property type="molecule type" value="Genomic_DNA"/>
</dbReference>
<feature type="signal peptide" evidence="1">
    <location>
        <begin position="1"/>
        <end position="22"/>
    </location>
</feature>
<dbReference type="Proteomes" id="UP000800039">
    <property type="component" value="Unassembled WGS sequence"/>
</dbReference>
<evidence type="ECO:0008006" key="4">
    <source>
        <dbReference type="Google" id="ProtNLM"/>
    </source>
</evidence>
<dbReference type="SUPFAM" id="SSF63829">
    <property type="entry name" value="Calcium-dependent phosphotriesterase"/>
    <property type="match status" value="1"/>
</dbReference>
<name>A0A9P4GFT3_9PLEO</name>
<dbReference type="PANTHER" id="PTHR42060:SF1">
    <property type="entry name" value="NHL REPEAT-CONTAINING PROTEIN"/>
    <property type="match status" value="1"/>
</dbReference>
<dbReference type="InterPro" id="IPR011042">
    <property type="entry name" value="6-blade_b-propeller_TolB-like"/>
</dbReference>
<evidence type="ECO:0000256" key="1">
    <source>
        <dbReference type="SAM" id="SignalP"/>
    </source>
</evidence>
<gene>
    <name evidence="2" type="ORF">K460DRAFT_419368</name>
</gene>
<dbReference type="RefSeq" id="XP_040787029.1">
    <property type="nucleotide sequence ID" value="XM_040938002.1"/>
</dbReference>
<dbReference type="InterPro" id="IPR052998">
    <property type="entry name" value="Hetero-Diels-Alderase-like"/>
</dbReference>
<reference evidence="2" key="1">
    <citation type="submission" date="2020-01" db="EMBL/GenBank/DDBJ databases">
        <authorList>
            <consortium name="DOE Joint Genome Institute"/>
            <person name="Haridas S."/>
            <person name="Albert R."/>
            <person name="Binder M."/>
            <person name="Bloem J."/>
            <person name="Labutti K."/>
            <person name="Salamov A."/>
            <person name="Andreopoulos B."/>
            <person name="Baker S.E."/>
            <person name="Barry K."/>
            <person name="Bills G."/>
            <person name="Bluhm B.H."/>
            <person name="Cannon C."/>
            <person name="Castanera R."/>
            <person name="Culley D.E."/>
            <person name="Daum C."/>
            <person name="Ezra D."/>
            <person name="Gonzalez J.B."/>
            <person name="Henrissat B."/>
            <person name="Kuo A."/>
            <person name="Liang C."/>
            <person name="Lipzen A."/>
            <person name="Lutzoni F."/>
            <person name="Magnuson J."/>
            <person name="Mondo S."/>
            <person name="Nolan M."/>
            <person name="Ohm R."/>
            <person name="Pangilinan J."/>
            <person name="Park H.-J."/>
            <person name="Ramirez L."/>
            <person name="Alfaro M."/>
            <person name="Sun H."/>
            <person name="Tritt A."/>
            <person name="Yoshinaga Y."/>
            <person name="Zwiers L.-H."/>
            <person name="Turgeon B.G."/>
            <person name="Goodwin S.B."/>
            <person name="Spatafora J.W."/>
            <person name="Crous P.W."/>
            <person name="Grigoriev I.V."/>
        </authorList>
    </citation>
    <scope>NUCLEOTIDE SEQUENCE</scope>
    <source>
        <strain evidence="2">CBS 394.84</strain>
    </source>
</reference>
<dbReference type="PANTHER" id="PTHR42060">
    <property type="entry name" value="NHL REPEAT-CONTAINING PROTEIN-RELATED"/>
    <property type="match status" value="1"/>
</dbReference>
<protein>
    <recommendedName>
        <fullName evidence="4">SMP-30/Gluconolactonase/LRE-like region domain-containing protein</fullName>
    </recommendedName>
</protein>
<dbReference type="OrthoDB" id="9977941at2759"/>
<dbReference type="AlphaFoldDB" id="A0A9P4GFT3"/>
<evidence type="ECO:0000313" key="2">
    <source>
        <dbReference type="EMBL" id="KAF1844466.1"/>
    </source>
</evidence>